<accession>A0A1Q3CG06</accession>
<comment type="caution">
    <text evidence="1">The sequence shown here is derived from an EMBL/GenBank/DDBJ whole genome shotgun (WGS) entry which is preliminary data.</text>
</comment>
<sequence length="176" mass="19348">MAFCTIFTTKEKGFLINSPAVLTHSAPTIALPKYPFGNGSFSLVLASTLNISLVCWSGFIPSALLRALHSRAPSTVKLVQLSNDPPSIATFFSLASLPMSKWNDLYTIFSCWHRLSMFDMSLMFLNLSIRQPILGGFLDFITDLSRKGGFVRGIPLAVSAHELTNSIPDTPSTMEW</sequence>
<dbReference type="Proteomes" id="UP000187406">
    <property type="component" value="Unassembled WGS sequence"/>
</dbReference>
<dbReference type="EMBL" id="BDDD01001929">
    <property type="protein sequence ID" value="GAV79180.1"/>
    <property type="molecule type" value="Genomic_DNA"/>
</dbReference>
<dbReference type="InParanoid" id="A0A1Q3CG06"/>
<organism evidence="1 2">
    <name type="scientific">Cephalotus follicularis</name>
    <name type="common">Albany pitcher plant</name>
    <dbReference type="NCBI Taxonomy" id="3775"/>
    <lineage>
        <taxon>Eukaryota</taxon>
        <taxon>Viridiplantae</taxon>
        <taxon>Streptophyta</taxon>
        <taxon>Embryophyta</taxon>
        <taxon>Tracheophyta</taxon>
        <taxon>Spermatophyta</taxon>
        <taxon>Magnoliopsida</taxon>
        <taxon>eudicotyledons</taxon>
        <taxon>Gunneridae</taxon>
        <taxon>Pentapetalae</taxon>
        <taxon>rosids</taxon>
        <taxon>fabids</taxon>
        <taxon>Oxalidales</taxon>
        <taxon>Cephalotaceae</taxon>
        <taxon>Cephalotus</taxon>
    </lineage>
</organism>
<keyword evidence="2" id="KW-1185">Reference proteome</keyword>
<dbReference type="AlphaFoldDB" id="A0A1Q3CG06"/>
<gene>
    <name evidence="1" type="ORF">CFOL_v3_22645</name>
</gene>
<name>A0A1Q3CG06_CEPFO</name>
<protein>
    <submittedName>
        <fullName evidence="1">Uncharacterized protein</fullName>
    </submittedName>
</protein>
<evidence type="ECO:0000313" key="1">
    <source>
        <dbReference type="EMBL" id="GAV79180.1"/>
    </source>
</evidence>
<proteinExistence type="predicted"/>
<reference evidence="2" key="1">
    <citation type="submission" date="2016-04" db="EMBL/GenBank/DDBJ databases">
        <title>Cephalotus genome sequencing.</title>
        <authorList>
            <person name="Fukushima K."/>
            <person name="Hasebe M."/>
            <person name="Fang X."/>
        </authorList>
    </citation>
    <scope>NUCLEOTIDE SEQUENCE [LARGE SCALE GENOMIC DNA]</scope>
    <source>
        <strain evidence="2">cv. St1</strain>
    </source>
</reference>
<evidence type="ECO:0000313" key="2">
    <source>
        <dbReference type="Proteomes" id="UP000187406"/>
    </source>
</evidence>